<accession>A0AAD3TH04</accession>
<reference evidence="2" key="1">
    <citation type="submission" date="2023-05" db="EMBL/GenBank/DDBJ databases">
        <title>Nepenthes gracilis genome sequencing.</title>
        <authorList>
            <person name="Fukushima K."/>
        </authorList>
    </citation>
    <scope>NUCLEOTIDE SEQUENCE</scope>
    <source>
        <strain evidence="2">SING2019-196</strain>
    </source>
</reference>
<name>A0AAD3TH04_NEPGR</name>
<dbReference type="EMBL" id="BSYO01000035">
    <property type="protein sequence ID" value="GMH29006.1"/>
    <property type="molecule type" value="Genomic_DNA"/>
</dbReference>
<keyword evidence="1" id="KW-0732">Signal</keyword>
<feature type="signal peptide" evidence="1">
    <location>
        <begin position="1"/>
        <end position="17"/>
    </location>
</feature>
<gene>
    <name evidence="2" type="ORF">Nepgr_030849</name>
</gene>
<evidence type="ECO:0000256" key="1">
    <source>
        <dbReference type="SAM" id="SignalP"/>
    </source>
</evidence>
<proteinExistence type="predicted"/>
<protein>
    <submittedName>
        <fullName evidence="2">Uncharacterized protein</fullName>
    </submittedName>
</protein>
<comment type="caution">
    <text evidence="2">The sequence shown here is derived from an EMBL/GenBank/DDBJ whole genome shotgun (WGS) entry which is preliminary data.</text>
</comment>
<organism evidence="2 3">
    <name type="scientific">Nepenthes gracilis</name>
    <name type="common">Slender pitcher plant</name>
    <dbReference type="NCBI Taxonomy" id="150966"/>
    <lineage>
        <taxon>Eukaryota</taxon>
        <taxon>Viridiplantae</taxon>
        <taxon>Streptophyta</taxon>
        <taxon>Embryophyta</taxon>
        <taxon>Tracheophyta</taxon>
        <taxon>Spermatophyta</taxon>
        <taxon>Magnoliopsida</taxon>
        <taxon>eudicotyledons</taxon>
        <taxon>Gunneridae</taxon>
        <taxon>Pentapetalae</taxon>
        <taxon>Caryophyllales</taxon>
        <taxon>Nepenthaceae</taxon>
        <taxon>Nepenthes</taxon>
    </lineage>
</organism>
<dbReference type="Proteomes" id="UP001279734">
    <property type="component" value="Unassembled WGS sequence"/>
</dbReference>
<evidence type="ECO:0000313" key="3">
    <source>
        <dbReference type="Proteomes" id="UP001279734"/>
    </source>
</evidence>
<feature type="chain" id="PRO_5042004187" evidence="1">
    <location>
        <begin position="18"/>
        <end position="79"/>
    </location>
</feature>
<sequence length="79" mass="8992">MSFRYLSCLCLRWLLNGWKVDWFHYVALESMANAMWDDADDTLFDAKGGSLPAGRLPMEHELVAKTVPYVAAVFCLVCM</sequence>
<dbReference type="AlphaFoldDB" id="A0AAD3TH04"/>
<evidence type="ECO:0000313" key="2">
    <source>
        <dbReference type="EMBL" id="GMH29006.1"/>
    </source>
</evidence>
<keyword evidence="3" id="KW-1185">Reference proteome</keyword>